<reference evidence="1" key="1">
    <citation type="journal article" date="2023" name="IScience">
        <title>Live-bearing cockroach genome reveals convergent evolutionary mechanisms linked to viviparity in insects and beyond.</title>
        <authorList>
            <person name="Fouks B."/>
            <person name="Harrison M.C."/>
            <person name="Mikhailova A.A."/>
            <person name="Marchal E."/>
            <person name="English S."/>
            <person name="Carruthers M."/>
            <person name="Jennings E.C."/>
            <person name="Chiamaka E.L."/>
            <person name="Frigard R.A."/>
            <person name="Pippel M."/>
            <person name="Attardo G.M."/>
            <person name="Benoit J.B."/>
            <person name="Bornberg-Bauer E."/>
            <person name="Tobe S.S."/>
        </authorList>
    </citation>
    <scope>NUCLEOTIDE SEQUENCE</scope>
    <source>
        <strain evidence="1">Stay&amp;Tobe</strain>
    </source>
</reference>
<protein>
    <submittedName>
        <fullName evidence="1">Uncharacterized protein</fullName>
    </submittedName>
</protein>
<organism evidence="1 2">
    <name type="scientific">Diploptera punctata</name>
    <name type="common">Pacific beetle cockroach</name>
    <dbReference type="NCBI Taxonomy" id="6984"/>
    <lineage>
        <taxon>Eukaryota</taxon>
        <taxon>Metazoa</taxon>
        <taxon>Ecdysozoa</taxon>
        <taxon>Arthropoda</taxon>
        <taxon>Hexapoda</taxon>
        <taxon>Insecta</taxon>
        <taxon>Pterygota</taxon>
        <taxon>Neoptera</taxon>
        <taxon>Polyneoptera</taxon>
        <taxon>Dictyoptera</taxon>
        <taxon>Blattodea</taxon>
        <taxon>Blaberoidea</taxon>
        <taxon>Blaberidae</taxon>
        <taxon>Diplopterinae</taxon>
        <taxon>Diploptera</taxon>
    </lineage>
</organism>
<feature type="non-terminal residue" evidence="1">
    <location>
        <position position="142"/>
    </location>
</feature>
<gene>
    <name evidence="1" type="ORF">L9F63_024580</name>
</gene>
<feature type="non-terminal residue" evidence="1">
    <location>
        <position position="1"/>
    </location>
</feature>
<evidence type="ECO:0000313" key="2">
    <source>
        <dbReference type="Proteomes" id="UP001233999"/>
    </source>
</evidence>
<dbReference type="AlphaFoldDB" id="A0AAD8E6U9"/>
<name>A0AAD8E6U9_DIPPU</name>
<dbReference type="Proteomes" id="UP001233999">
    <property type="component" value="Unassembled WGS sequence"/>
</dbReference>
<comment type="caution">
    <text evidence="1">The sequence shown here is derived from an EMBL/GenBank/DDBJ whole genome shotgun (WGS) entry which is preliminary data.</text>
</comment>
<sequence length="142" mass="17264">AERSQIRVPIGDEYQRYTLARKLRFRKYRTQLVECSNESTARRTSVDLKVEKQLYRRVERKPAIRPSAFINKQYASSQKKKKISNTLNLRFNNVRSELRPNILPIIHSRVYDKLRKKRLNETPKKMWQTYKKPHREIFIKIF</sequence>
<proteinExistence type="predicted"/>
<dbReference type="EMBL" id="JASPKZ010008522">
    <property type="protein sequence ID" value="KAJ9579313.1"/>
    <property type="molecule type" value="Genomic_DNA"/>
</dbReference>
<reference evidence="1" key="2">
    <citation type="submission" date="2023-05" db="EMBL/GenBank/DDBJ databases">
        <authorList>
            <person name="Fouks B."/>
        </authorList>
    </citation>
    <scope>NUCLEOTIDE SEQUENCE</scope>
    <source>
        <strain evidence="1">Stay&amp;Tobe</strain>
        <tissue evidence="1">Testes</tissue>
    </source>
</reference>
<evidence type="ECO:0000313" key="1">
    <source>
        <dbReference type="EMBL" id="KAJ9579313.1"/>
    </source>
</evidence>
<keyword evidence="2" id="KW-1185">Reference proteome</keyword>
<accession>A0AAD8E6U9</accession>